<keyword evidence="4" id="KW-1185">Reference proteome</keyword>
<dbReference type="InterPro" id="IPR000387">
    <property type="entry name" value="Tyr_Pase_dom"/>
</dbReference>
<evidence type="ECO:0000313" key="5">
    <source>
        <dbReference type="WBParaSite" id="TCNE_0001612601-mRNA-1"/>
    </source>
</evidence>
<organism evidence="4 5">
    <name type="scientific">Toxocara canis</name>
    <name type="common">Canine roundworm</name>
    <dbReference type="NCBI Taxonomy" id="6265"/>
    <lineage>
        <taxon>Eukaryota</taxon>
        <taxon>Metazoa</taxon>
        <taxon>Ecdysozoa</taxon>
        <taxon>Nematoda</taxon>
        <taxon>Chromadorea</taxon>
        <taxon>Rhabditida</taxon>
        <taxon>Spirurina</taxon>
        <taxon>Ascaridomorpha</taxon>
        <taxon>Ascaridoidea</taxon>
        <taxon>Toxocaridae</taxon>
        <taxon>Toxocara</taxon>
    </lineage>
</organism>
<dbReference type="InterPro" id="IPR016130">
    <property type="entry name" value="Tyr_Pase_AS"/>
</dbReference>
<feature type="domain" description="Tyrosine-protein phosphatase" evidence="2">
    <location>
        <begin position="87"/>
        <end position="340"/>
    </location>
</feature>
<protein>
    <submittedName>
        <fullName evidence="5">Receptor-type tyrosine-protein phosphatase epsilon</fullName>
    </submittedName>
</protein>
<feature type="domain" description="Tyrosine specific protein phosphatases" evidence="3">
    <location>
        <begin position="259"/>
        <end position="331"/>
    </location>
</feature>
<dbReference type="Pfam" id="PF00102">
    <property type="entry name" value="Y_phosphatase"/>
    <property type="match status" value="1"/>
</dbReference>
<evidence type="ECO:0000259" key="3">
    <source>
        <dbReference type="PROSITE" id="PS50056"/>
    </source>
</evidence>
<dbReference type="InterPro" id="IPR000242">
    <property type="entry name" value="PTP_cat"/>
</dbReference>
<evidence type="ECO:0000256" key="1">
    <source>
        <dbReference type="SAM" id="MobiDB-lite"/>
    </source>
</evidence>
<dbReference type="SUPFAM" id="SSF52799">
    <property type="entry name" value="(Phosphotyrosine protein) phosphatases II"/>
    <property type="match status" value="1"/>
</dbReference>
<proteinExistence type="predicted"/>
<accession>A0A183V5V5</accession>
<dbReference type="PROSITE" id="PS50055">
    <property type="entry name" value="TYR_PHOSPHATASE_PTP"/>
    <property type="match status" value="1"/>
</dbReference>
<dbReference type="Gene3D" id="3.90.190.10">
    <property type="entry name" value="Protein tyrosine phosphatase superfamily"/>
    <property type="match status" value="1"/>
</dbReference>
<dbReference type="PRINTS" id="PR00700">
    <property type="entry name" value="PRTYPHPHTASE"/>
</dbReference>
<evidence type="ECO:0000259" key="2">
    <source>
        <dbReference type="PROSITE" id="PS50055"/>
    </source>
</evidence>
<dbReference type="InterPro" id="IPR052782">
    <property type="entry name" value="Oocyte-zygote_transition_reg"/>
</dbReference>
<sequence>LRSLTKIASAHGPMPFRKALLRRMTLRIRHHAITAKQVTEEDGTQIERSDHTRQKKGGTIRKGDSPQMIEQMREFCLAAAKCGVQGLVKEFMEIKKSSPAPAQMKKTAFDKNADKNRYKDVYCTDDTRVVLSYPPGADNDYIHANWVDIREAKHRFICTQAPKANTLVDFWRMVWQEKSKAIVMLCNIMECGKKKCEQYWPANVDETQTYGSLTVKNVKIVQAEKMLTVSHLVISDGSDPPLAVEHIFWNNWPDRGVPENYLACFRLLARLKPYTHIIVHCSAGIGRTGTVVGLEMALQAFMAGEKVSMVDIVKELRRQRPGSVQTDVQYVYMHRCIIGLSENKKAVKREEMTSFMEQFDQLLKIRGCILVPSGAPATITARGAI</sequence>
<dbReference type="GO" id="GO:0004725">
    <property type="term" value="F:protein tyrosine phosphatase activity"/>
    <property type="evidence" value="ECO:0007669"/>
    <property type="project" value="InterPro"/>
</dbReference>
<dbReference type="PANTHER" id="PTHR46163">
    <property type="entry name" value="TYROSINE-PROTEIN PHOSPHATASE-RELATED"/>
    <property type="match status" value="1"/>
</dbReference>
<feature type="region of interest" description="Disordered" evidence="1">
    <location>
        <begin position="36"/>
        <end position="65"/>
    </location>
</feature>
<dbReference type="SMART" id="SM00194">
    <property type="entry name" value="PTPc"/>
    <property type="match status" value="1"/>
</dbReference>
<dbReference type="Proteomes" id="UP000050794">
    <property type="component" value="Unassembled WGS sequence"/>
</dbReference>
<dbReference type="InterPro" id="IPR029021">
    <property type="entry name" value="Prot-tyrosine_phosphatase-like"/>
</dbReference>
<dbReference type="PROSITE" id="PS50056">
    <property type="entry name" value="TYR_PHOSPHATASE_2"/>
    <property type="match status" value="1"/>
</dbReference>
<dbReference type="InterPro" id="IPR003595">
    <property type="entry name" value="Tyr_Pase_cat"/>
</dbReference>
<dbReference type="CDD" id="cd00047">
    <property type="entry name" value="PTPc"/>
    <property type="match status" value="1"/>
</dbReference>
<dbReference type="PROSITE" id="PS00383">
    <property type="entry name" value="TYR_PHOSPHATASE_1"/>
    <property type="match status" value="1"/>
</dbReference>
<evidence type="ECO:0000313" key="4">
    <source>
        <dbReference type="Proteomes" id="UP000050794"/>
    </source>
</evidence>
<name>A0A183V5V5_TOXCA</name>
<dbReference type="SMART" id="SM00404">
    <property type="entry name" value="PTPc_motif"/>
    <property type="match status" value="1"/>
</dbReference>
<dbReference type="WBParaSite" id="TCNE_0001612601-mRNA-1">
    <property type="protein sequence ID" value="TCNE_0001612601-mRNA-1"/>
    <property type="gene ID" value="TCNE_0001612601"/>
</dbReference>
<dbReference type="PANTHER" id="PTHR46163:SF2">
    <property type="entry name" value="PROTEIN-TYROSINE PHOSPHATASE"/>
    <property type="match status" value="1"/>
</dbReference>
<dbReference type="AlphaFoldDB" id="A0A183V5V5"/>
<reference evidence="5" key="1">
    <citation type="submission" date="2016-06" db="UniProtKB">
        <authorList>
            <consortium name="WormBaseParasite"/>
        </authorList>
    </citation>
    <scope>IDENTIFICATION</scope>
</reference>